<dbReference type="PANTHER" id="PTHR42852">
    <property type="entry name" value="THIOL:DISULFIDE INTERCHANGE PROTEIN DSBE"/>
    <property type="match status" value="1"/>
</dbReference>
<keyword evidence="4" id="KW-1185">Reference proteome</keyword>
<name>A0ABX0Q428_9GAMM</name>
<dbReference type="InterPro" id="IPR013766">
    <property type="entry name" value="Thioredoxin_domain"/>
</dbReference>
<dbReference type="Gene3D" id="3.40.30.10">
    <property type="entry name" value="Glutaredoxin"/>
    <property type="match status" value="1"/>
</dbReference>
<dbReference type="CDD" id="cd02966">
    <property type="entry name" value="TlpA_like_family"/>
    <property type="match status" value="1"/>
</dbReference>
<dbReference type="RefSeq" id="WP_167125315.1">
    <property type="nucleotide sequence ID" value="NZ_JAAQQR010000003.1"/>
</dbReference>
<evidence type="ECO:0000313" key="4">
    <source>
        <dbReference type="Proteomes" id="UP001429601"/>
    </source>
</evidence>
<dbReference type="EMBL" id="JAAQQR010000003">
    <property type="protein sequence ID" value="NID05118.1"/>
    <property type="molecule type" value="Genomic_DNA"/>
</dbReference>
<feature type="signal peptide" evidence="1">
    <location>
        <begin position="1"/>
        <end position="20"/>
    </location>
</feature>
<comment type="caution">
    <text evidence="3">The sequence shown here is derived from an EMBL/GenBank/DDBJ whole genome shotgun (WGS) entry which is preliminary data.</text>
</comment>
<dbReference type="InterPro" id="IPR036249">
    <property type="entry name" value="Thioredoxin-like_sf"/>
</dbReference>
<sequence length="244" mass="26308">MLSIFLAGLWLGSSATTVPAAASTTESAPPSLLEQLAIPSDYRVSFEDQTGRPLSYAQFKAAMATRPFGVEKDRMTHKAILKLESDADIAKAHAEQTQPKSLAIQGHPFPAFSAQTLDGKKIDLASLRGKPFVANFFFAQCAPCIAETPVLSAFHKAHPDIAVVAFTFDDAATAREFARARHFNWPVLPDQQSVAEQAGIKIYPTMMLVDGDGIVAKATVSDAIHAAGKPLSVADLERWVKDTR</sequence>
<evidence type="ECO:0000259" key="2">
    <source>
        <dbReference type="PROSITE" id="PS51352"/>
    </source>
</evidence>
<keyword evidence="1" id="KW-0732">Signal</keyword>
<feature type="chain" id="PRO_5047229376" evidence="1">
    <location>
        <begin position="21"/>
        <end position="244"/>
    </location>
</feature>
<dbReference type="Pfam" id="PF00578">
    <property type="entry name" value="AhpC-TSA"/>
    <property type="match status" value="1"/>
</dbReference>
<dbReference type="PROSITE" id="PS51352">
    <property type="entry name" value="THIOREDOXIN_2"/>
    <property type="match status" value="1"/>
</dbReference>
<organism evidence="3 4">
    <name type="scientific">Luteibacter jiangsuensis</name>
    <dbReference type="NCBI Taxonomy" id="637577"/>
    <lineage>
        <taxon>Bacteria</taxon>
        <taxon>Pseudomonadati</taxon>
        <taxon>Pseudomonadota</taxon>
        <taxon>Gammaproteobacteria</taxon>
        <taxon>Lysobacterales</taxon>
        <taxon>Rhodanobacteraceae</taxon>
        <taxon>Luteibacter</taxon>
    </lineage>
</organism>
<dbReference type="SUPFAM" id="SSF52833">
    <property type="entry name" value="Thioredoxin-like"/>
    <property type="match status" value="1"/>
</dbReference>
<gene>
    <name evidence="3" type="ORF">HBF26_09490</name>
</gene>
<dbReference type="Proteomes" id="UP001429601">
    <property type="component" value="Unassembled WGS sequence"/>
</dbReference>
<dbReference type="InterPro" id="IPR000866">
    <property type="entry name" value="AhpC/TSA"/>
</dbReference>
<dbReference type="PANTHER" id="PTHR42852:SF17">
    <property type="entry name" value="THIOREDOXIN-LIKE PROTEIN HI_1115"/>
    <property type="match status" value="1"/>
</dbReference>
<reference evidence="3 4" key="1">
    <citation type="journal article" date="2011" name="Curr. Microbiol.">
        <title>Luteibacter jiangsuensis sp. nov.: a methamidophos-degrading bacterium isolated from a methamidophos-manufacturing factory.</title>
        <authorList>
            <person name="Wang L."/>
            <person name="Wang G.L."/>
            <person name="Li S.P."/>
            <person name="Jiang J.D."/>
        </authorList>
    </citation>
    <scope>NUCLEOTIDE SEQUENCE [LARGE SCALE GENOMIC DNA]</scope>
    <source>
        <strain evidence="3 4">CGMCC 1.10133</strain>
    </source>
</reference>
<proteinExistence type="predicted"/>
<evidence type="ECO:0000256" key="1">
    <source>
        <dbReference type="SAM" id="SignalP"/>
    </source>
</evidence>
<feature type="domain" description="Thioredoxin" evidence="2">
    <location>
        <begin position="103"/>
        <end position="244"/>
    </location>
</feature>
<evidence type="ECO:0000313" key="3">
    <source>
        <dbReference type="EMBL" id="NID05118.1"/>
    </source>
</evidence>
<protein>
    <submittedName>
        <fullName evidence="3">TlpA family protein disulfide reductase</fullName>
    </submittedName>
</protein>
<dbReference type="InterPro" id="IPR050553">
    <property type="entry name" value="Thioredoxin_ResA/DsbE_sf"/>
</dbReference>
<accession>A0ABX0Q428</accession>